<evidence type="ECO:0000313" key="16">
    <source>
        <dbReference type="EMBL" id="CAF3783595.1"/>
    </source>
</evidence>
<dbReference type="EMBL" id="CAJOBS010001902">
    <property type="protein sequence ID" value="CAF4773210.1"/>
    <property type="molecule type" value="Genomic_DNA"/>
</dbReference>
<dbReference type="GO" id="GO:0050897">
    <property type="term" value="F:cobalt ion binding"/>
    <property type="evidence" value="ECO:0007669"/>
    <property type="project" value="TreeGrafter"/>
</dbReference>
<keyword evidence="6" id="KW-0460">Magnesium</keyword>
<name>A0A820WV34_9BILA</name>
<evidence type="ECO:0000256" key="4">
    <source>
        <dbReference type="ARBA" id="ARBA00022475"/>
    </source>
</evidence>
<comment type="catalytic activity">
    <reaction evidence="10">
        <text>Mg(2+)(in) = Mg(2+)(out)</text>
        <dbReference type="Rhea" id="RHEA:29827"/>
        <dbReference type="ChEBI" id="CHEBI:18420"/>
    </reaction>
</comment>
<dbReference type="GO" id="GO:0005886">
    <property type="term" value="C:plasma membrane"/>
    <property type="evidence" value="ECO:0007669"/>
    <property type="project" value="UniProtKB-SubCell"/>
</dbReference>
<evidence type="ECO:0000256" key="11">
    <source>
        <dbReference type="ARBA" id="ARBA00045497"/>
    </source>
</evidence>
<evidence type="ECO:0000313" key="20">
    <source>
        <dbReference type="EMBL" id="CAF4773210.1"/>
    </source>
</evidence>
<dbReference type="EMBL" id="CAJNYV010005820">
    <property type="protein sequence ID" value="CAF3783595.1"/>
    <property type="molecule type" value="Genomic_DNA"/>
</dbReference>
<keyword evidence="7 12" id="KW-1133">Transmembrane helix</keyword>
<gene>
    <name evidence="15" type="ORF">FME351_LOCUS32608</name>
    <name evidence="18" type="ORF">HFQ381_LOCUS21406</name>
    <name evidence="16" type="ORF">KIK155_LOCUS31485</name>
    <name evidence="14" type="ORF">LUA448_LOCUS5670</name>
    <name evidence="13" type="ORF">TIS948_LOCUS4553</name>
    <name evidence="20" type="ORF">TOA249_LOCUS21716</name>
    <name evidence="19" type="ORF">TSG867_LOCUS22619</name>
    <name evidence="17" type="ORF">UJA718_LOCUS10685</name>
</gene>
<proteinExistence type="inferred from homology"/>
<accession>A0A820WV34</accession>
<evidence type="ECO:0000256" key="5">
    <source>
        <dbReference type="ARBA" id="ARBA00022692"/>
    </source>
</evidence>
<dbReference type="SUPFAM" id="SSF143865">
    <property type="entry name" value="CorA soluble domain-like"/>
    <property type="match status" value="1"/>
</dbReference>
<evidence type="ECO:0000256" key="8">
    <source>
        <dbReference type="ARBA" id="ARBA00023065"/>
    </source>
</evidence>
<dbReference type="EMBL" id="CAJOBQ010001865">
    <property type="protein sequence ID" value="CAF4521767.1"/>
    <property type="molecule type" value="Genomic_DNA"/>
</dbReference>
<keyword evidence="5 12" id="KW-0812">Transmembrane</keyword>
<evidence type="ECO:0000256" key="1">
    <source>
        <dbReference type="ARBA" id="ARBA00004651"/>
    </source>
</evidence>
<comment type="function">
    <text evidence="11">Mediates influx of magnesium ions. Alternates between open and closed states. Activated by low cytoplasmic Mg(2+) levels. Inactive when cytoplasmic Mg(2+) levels are high.</text>
</comment>
<feature type="transmembrane region" description="Helical" evidence="12">
    <location>
        <begin position="404"/>
        <end position="425"/>
    </location>
</feature>
<organism evidence="19 21">
    <name type="scientific">Rotaria socialis</name>
    <dbReference type="NCBI Taxonomy" id="392032"/>
    <lineage>
        <taxon>Eukaryota</taxon>
        <taxon>Metazoa</taxon>
        <taxon>Spiralia</taxon>
        <taxon>Gnathifera</taxon>
        <taxon>Rotifera</taxon>
        <taxon>Eurotatoria</taxon>
        <taxon>Bdelloidea</taxon>
        <taxon>Philodinida</taxon>
        <taxon>Philodinidae</taxon>
        <taxon>Rotaria</taxon>
    </lineage>
</organism>
<dbReference type="GO" id="GO:0015095">
    <property type="term" value="F:magnesium ion transmembrane transporter activity"/>
    <property type="evidence" value="ECO:0007669"/>
    <property type="project" value="TreeGrafter"/>
</dbReference>
<dbReference type="OrthoDB" id="9978047at2759"/>
<dbReference type="Gene3D" id="1.20.58.340">
    <property type="entry name" value="Magnesium transport protein CorA, transmembrane region"/>
    <property type="match status" value="2"/>
</dbReference>
<evidence type="ECO:0000256" key="7">
    <source>
        <dbReference type="ARBA" id="ARBA00022989"/>
    </source>
</evidence>
<evidence type="ECO:0000313" key="17">
    <source>
        <dbReference type="EMBL" id="CAF4269534.1"/>
    </source>
</evidence>
<dbReference type="InterPro" id="IPR002523">
    <property type="entry name" value="MgTranspt_CorA/ZnTranspt_ZntB"/>
</dbReference>
<dbReference type="AlphaFoldDB" id="A0A820WV34"/>
<reference evidence="19" key="1">
    <citation type="submission" date="2021-02" db="EMBL/GenBank/DDBJ databases">
        <authorList>
            <person name="Nowell W R."/>
        </authorList>
    </citation>
    <scope>NUCLEOTIDE SEQUENCE</scope>
</reference>
<evidence type="ECO:0000256" key="10">
    <source>
        <dbReference type="ARBA" id="ARBA00034269"/>
    </source>
</evidence>
<evidence type="ECO:0000313" key="19">
    <source>
        <dbReference type="EMBL" id="CAF4521767.1"/>
    </source>
</evidence>
<evidence type="ECO:0000256" key="6">
    <source>
        <dbReference type="ARBA" id="ARBA00022842"/>
    </source>
</evidence>
<dbReference type="SUPFAM" id="SSF144083">
    <property type="entry name" value="Magnesium transport protein CorA, transmembrane region"/>
    <property type="match status" value="1"/>
</dbReference>
<dbReference type="EMBL" id="CAJNXB010000511">
    <property type="protein sequence ID" value="CAF3061004.1"/>
    <property type="molecule type" value="Genomic_DNA"/>
</dbReference>
<dbReference type="PANTHER" id="PTHR46494">
    <property type="entry name" value="CORA FAMILY METAL ION TRANSPORTER (EUROFUNG)"/>
    <property type="match status" value="1"/>
</dbReference>
<evidence type="ECO:0000313" key="15">
    <source>
        <dbReference type="EMBL" id="CAF3783075.1"/>
    </source>
</evidence>
<sequence length="431" mass="51739">MHMRFHNHRLASDEYDLQLISNGDNRPIFFNIIQYDESHYTEHNFNSLSELNVFLTTTSCSSKDYCTWMNIEGIHRTDILDELSNRFNFHALTKEDIYTINERMKLDLLDNGSCIYLLMKMIYVHSDTEHIHQEQISFILKENNFLITFQEAKDKSNSMDIFQIVKNRLKNNRGRIRSLKIDYLFYCLIDVLIENYMFVLDRISIKIDMIDKVLMNKLKQNNNSDISSHHFDSETLRLIYHIKHDMLSFRILCQPLREIIIKLQKAQDRISLTNQTVQYRRQYRRKKRPKRITLSGNYFFNPNSDSLTHRWPLGSIQEKAPLFNEYIFMYFKDLNDHIILLHDRIDTYCDLLSSLISFYVILNEAEMNRIMTFLTLVSIIFIPLTFFCGLFSMNFQHMSPLRWYYGYFFILSILGACGILTITFFKWKKWL</sequence>
<evidence type="ECO:0000313" key="14">
    <source>
        <dbReference type="EMBL" id="CAF3265836.1"/>
    </source>
</evidence>
<dbReference type="Proteomes" id="UP000663865">
    <property type="component" value="Unassembled WGS sequence"/>
</dbReference>
<comment type="similarity">
    <text evidence="2">Belongs to the CorA metal ion transporter (MIT) (TC 1.A.35) family.</text>
</comment>
<protein>
    <submittedName>
        <fullName evidence="19">Uncharacterized protein</fullName>
    </submittedName>
</protein>
<dbReference type="Pfam" id="PF01544">
    <property type="entry name" value="CorA"/>
    <property type="match status" value="1"/>
</dbReference>
<dbReference type="Gene3D" id="3.30.460.20">
    <property type="entry name" value="CorA soluble domain-like"/>
    <property type="match status" value="1"/>
</dbReference>
<keyword evidence="4" id="KW-1003">Cell membrane</keyword>
<dbReference type="GO" id="GO:0000287">
    <property type="term" value="F:magnesium ion binding"/>
    <property type="evidence" value="ECO:0007669"/>
    <property type="project" value="TreeGrafter"/>
</dbReference>
<keyword evidence="3" id="KW-0813">Transport</keyword>
<dbReference type="EMBL" id="CAJOBO010001916">
    <property type="protein sequence ID" value="CAF4418721.1"/>
    <property type="molecule type" value="Genomic_DNA"/>
</dbReference>
<evidence type="ECO:0000256" key="2">
    <source>
        <dbReference type="ARBA" id="ARBA00009765"/>
    </source>
</evidence>
<evidence type="ECO:0000313" key="21">
    <source>
        <dbReference type="Proteomes" id="UP000663862"/>
    </source>
</evidence>
<dbReference type="Proteomes" id="UP000663833">
    <property type="component" value="Unassembled WGS sequence"/>
</dbReference>
<dbReference type="PANTHER" id="PTHR46494:SF1">
    <property type="entry name" value="CORA FAMILY METAL ION TRANSPORTER (EUROFUNG)"/>
    <property type="match status" value="1"/>
</dbReference>
<dbReference type="Proteomes" id="UP000663825">
    <property type="component" value="Unassembled WGS sequence"/>
</dbReference>
<dbReference type="EMBL" id="CAJNYD010000496">
    <property type="protein sequence ID" value="CAF3265836.1"/>
    <property type="molecule type" value="Genomic_DNA"/>
</dbReference>
<keyword evidence="22" id="KW-1185">Reference proteome</keyword>
<evidence type="ECO:0000256" key="9">
    <source>
        <dbReference type="ARBA" id="ARBA00023136"/>
    </source>
</evidence>
<dbReference type="EMBL" id="CAJOBP010001266">
    <property type="protein sequence ID" value="CAF4269534.1"/>
    <property type="molecule type" value="Genomic_DNA"/>
</dbReference>
<dbReference type="GO" id="GO:0015087">
    <property type="term" value="F:cobalt ion transmembrane transporter activity"/>
    <property type="evidence" value="ECO:0007669"/>
    <property type="project" value="TreeGrafter"/>
</dbReference>
<dbReference type="Proteomes" id="UP000663873">
    <property type="component" value="Unassembled WGS sequence"/>
</dbReference>
<evidence type="ECO:0000313" key="18">
    <source>
        <dbReference type="EMBL" id="CAF4418721.1"/>
    </source>
</evidence>
<dbReference type="Proteomes" id="UP000663862">
    <property type="component" value="Unassembled WGS sequence"/>
</dbReference>
<dbReference type="InterPro" id="IPR045863">
    <property type="entry name" value="CorA_TM1_TM2"/>
</dbReference>
<comment type="caution">
    <text evidence="19">The sequence shown here is derived from an EMBL/GenBank/DDBJ whole genome shotgun (WGS) entry which is preliminary data.</text>
</comment>
<dbReference type="Proteomes" id="UP000663869">
    <property type="component" value="Unassembled WGS sequence"/>
</dbReference>
<keyword evidence="9 12" id="KW-0472">Membrane</keyword>
<dbReference type="FunFam" id="1.20.58.340:FF:000004">
    <property type="entry name" value="Magnesium transport protein CorA"/>
    <property type="match status" value="1"/>
</dbReference>
<evidence type="ECO:0000313" key="13">
    <source>
        <dbReference type="EMBL" id="CAF3061004.1"/>
    </source>
</evidence>
<evidence type="ECO:0000256" key="12">
    <source>
        <dbReference type="SAM" id="Phobius"/>
    </source>
</evidence>
<feature type="transmembrane region" description="Helical" evidence="12">
    <location>
        <begin position="370"/>
        <end position="392"/>
    </location>
</feature>
<dbReference type="EMBL" id="CAJNYU010004668">
    <property type="protein sequence ID" value="CAF3783075.1"/>
    <property type="molecule type" value="Genomic_DNA"/>
</dbReference>
<dbReference type="Proteomes" id="UP000663851">
    <property type="component" value="Unassembled WGS sequence"/>
</dbReference>
<comment type="subcellular location">
    <subcellularLocation>
        <location evidence="1">Cell membrane</location>
        <topology evidence="1">Multi-pass membrane protein</topology>
    </subcellularLocation>
</comment>
<evidence type="ECO:0000313" key="22">
    <source>
        <dbReference type="Proteomes" id="UP000663873"/>
    </source>
</evidence>
<dbReference type="InterPro" id="IPR045861">
    <property type="entry name" value="CorA_cytoplasmic_dom"/>
</dbReference>
<evidence type="ECO:0000256" key="3">
    <source>
        <dbReference type="ARBA" id="ARBA00022448"/>
    </source>
</evidence>
<dbReference type="Proteomes" id="UP000663838">
    <property type="component" value="Unassembled WGS sequence"/>
</dbReference>
<keyword evidence="8" id="KW-0406">Ion transport</keyword>